<feature type="transmembrane region" description="Helical" evidence="7">
    <location>
        <begin position="132"/>
        <end position="154"/>
    </location>
</feature>
<comment type="subcellular location">
    <subcellularLocation>
        <location evidence="1">Membrane</location>
        <topology evidence="1">Multi-pass membrane protein</topology>
    </subcellularLocation>
</comment>
<evidence type="ECO:0000256" key="1">
    <source>
        <dbReference type="ARBA" id="ARBA00004141"/>
    </source>
</evidence>
<evidence type="ECO:0000256" key="5">
    <source>
        <dbReference type="ARBA" id="ARBA00022989"/>
    </source>
</evidence>
<protein>
    <submittedName>
        <fullName evidence="9">MFS transporter</fullName>
    </submittedName>
</protein>
<dbReference type="PANTHER" id="PTHR23511">
    <property type="entry name" value="SYNAPTIC VESICLE GLYCOPROTEIN 2"/>
    <property type="match status" value="1"/>
</dbReference>
<dbReference type="GO" id="GO:0016020">
    <property type="term" value="C:membrane"/>
    <property type="evidence" value="ECO:0007669"/>
    <property type="project" value="UniProtKB-SubCell"/>
</dbReference>
<feature type="transmembrane region" description="Helical" evidence="7">
    <location>
        <begin position="348"/>
        <end position="365"/>
    </location>
</feature>
<evidence type="ECO:0000256" key="7">
    <source>
        <dbReference type="SAM" id="Phobius"/>
    </source>
</evidence>
<evidence type="ECO:0000259" key="8">
    <source>
        <dbReference type="PROSITE" id="PS50850"/>
    </source>
</evidence>
<dbReference type="EMBL" id="JABAIK010000007">
    <property type="protein sequence ID" value="NLS12938.1"/>
    <property type="molecule type" value="Genomic_DNA"/>
</dbReference>
<feature type="transmembrane region" description="Helical" evidence="7">
    <location>
        <begin position="294"/>
        <end position="316"/>
    </location>
</feature>
<reference evidence="9 10" key="1">
    <citation type="submission" date="2020-04" db="EMBL/GenBank/DDBJ databases">
        <title>Vibrio sp. SM6, a novel species isolated from seawater.</title>
        <authorList>
            <person name="Wang X."/>
        </authorList>
    </citation>
    <scope>NUCLEOTIDE SEQUENCE [LARGE SCALE GENOMIC DNA]</scope>
    <source>
        <strain evidence="9 10">SM6</strain>
    </source>
</reference>
<proteinExistence type="inferred from homology"/>
<comment type="similarity">
    <text evidence="2">Belongs to the major facilitator superfamily. Sugar transporter (TC 2.A.1.1) family.</text>
</comment>
<feature type="transmembrane region" description="Helical" evidence="7">
    <location>
        <begin position="45"/>
        <end position="62"/>
    </location>
</feature>
<dbReference type="Proteomes" id="UP000535589">
    <property type="component" value="Unassembled WGS sequence"/>
</dbReference>
<accession>A0A7X8YGG8</accession>
<evidence type="ECO:0000256" key="6">
    <source>
        <dbReference type="ARBA" id="ARBA00023136"/>
    </source>
</evidence>
<name>A0A7X8YGG8_9VIBR</name>
<evidence type="ECO:0000256" key="3">
    <source>
        <dbReference type="ARBA" id="ARBA00022448"/>
    </source>
</evidence>
<keyword evidence="10" id="KW-1185">Reference proteome</keyword>
<dbReference type="GO" id="GO:0022857">
    <property type="term" value="F:transmembrane transporter activity"/>
    <property type="evidence" value="ECO:0007669"/>
    <property type="project" value="InterPro"/>
</dbReference>
<feature type="transmembrane region" description="Helical" evidence="7">
    <location>
        <begin position="413"/>
        <end position="438"/>
    </location>
</feature>
<dbReference type="Gene3D" id="1.20.1250.20">
    <property type="entry name" value="MFS general substrate transporter like domains"/>
    <property type="match status" value="1"/>
</dbReference>
<feature type="transmembrane region" description="Helical" evidence="7">
    <location>
        <begin position="386"/>
        <end position="407"/>
    </location>
</feature>
<dbReference type="InterPro" id="IPR020846">
    <property type="entry name" value="MFS_dom"/>
</dbReference>
<feature type="transmembrane region" description="Helical" evidence="7">
    <location>
        <begin position="247"/>
        <end position="274"/>
    </location>
</feature>
<feature type="transmembrane region" description="Helical" evidence="7">
    <location>
        <begin position="74"/>
        <end position="91"/>
    </location>
</feature>
<organism evidence="9 10">
    <name type="scientific">Vibrio agarilyticus</name>
    <dbReference type="NCBI Taxonomy" id="2726741"/>
    <lineage>
        <taxon>Bacteria</taxon>
        <taxon>Pseudomonadati</taxon>
        <taxon>Pseudomonadota</taxon>
        <taxon>Gammaproteobacteria</taxon>
        <taxon>Vibrionales</taxon>
        <taxon>Vibrionaceae</taxon>
        <taxon>Vibrio</taxon>
    </lineage>
</organism>
<keyword evidence="4 7" id="KW-0812">Transmembrane</keyword>
<keyword evidence="6 7" id="KW-0472">Membrane</keyword>
<comment type="caution">
    <text evidence="9">The sequence shown here is derived from an EMBL/GenBank/DDBJ whole genome shotgun (WGS) entry which is preliminary data.</text>
</comment>
<feature type="transmembrane region" description="Helical" evidence="7">
    <location>
        <begin position="97"/>
        <end position="120"/>
    </location>
</feature>
<dbReference type="SUPFAM" id="SSF103473">
    <property type="entry name" value="MFS general substrate transporter"/>
    <property type="match status" value="1"/>
</dbReference>
<dbReference type="PROSITE" id="PS50850">
    <property type="entry name" value="MFS"/>
    <property type="match status" value="1"/>
</dbReference>
<feature type="transmembrane region" description="Helical" evidence="7">
    <location>
        <begin position="166"/>
        <end position="185"/>
    </location>
</feature>
<keyword evidence="3" id="KW-0813">Transport</keyword>
<evidence type="ECO:0000313" key="10">
    <source>
        <dbReference type="Proteomes" id="UP000535589"/>
    </source>
</evidence>
<dbReference type="AlphaFoldDB" id="A0A7X8YGG8"/>
<dbReference type="Pfam" id="PF00083">
    <property type="entry name" value="Sugar_tr"/>
    <property type="match status" value="1"/>
</dbReference>
<keyword evidence="5 7" id="KW-1133">Transmembrane helix</keyword>
<sequence>MTQMQWRIWLLACAGKFFEGVVVFMTGLALPLFEYSFSLSTVEKGFLTAATLAGITLGATLLGRLSDRWGRRTIFIIEMVIMLIFLVGLIFANSLLQVVICLFGIGIALGSDYPTAHLILSESIPSQNRGKMVLSAFGFQAFGALCGMLIGVAALSEIATLDAWRWMYASILPFCLIVLIGRITITESPQFLLHQNKTAEAERALSRLLKRTPAYPKSFRLKPRANMSLRKNKIGDLFSRKRRRATVLASIPWFLQDMATYGIGIFTPTVITMMLGQHNSIDNSAAATISADLIAAKGAAMIDVWLLVGFILAVFLTDRLGRMPLLIGGFIGCAIGVALVLWSMSYTGQTQTLLLFGGFILYNIMNNMGPNAQTYLIAGEVFPTHIRGLGAGFAATVAKTGAMLAAFSLPWLLVHWGLAAMLSILIGTSLLGAVISFWCRIETKGIDLDAQQD</sequence>
<dbReference type="InterPro" id="IPR036259">
    <property type="entry name" value="MFS_trans_sf"/>
</dbReference>
<dbReference type="InterPro" id="IPR005828">
    <property type="entry name" value="MFS_sugar_transport-like"/>
</dbReference>
<evidence type="ECO:0000313" key="9">
    <source>
        <dbReference type="EMBL" id="NLS12938.1"/>
    </source>
</evidence>
<evidence type="ECO:0000256" key="2">
    <source>
        <dbReference type="ARBA" id="ARBA00010992"/>
    </source>
</evidence>
<feature type="transmembrane region" description="Helical" evidence="7">
    <location>
        <begin position="323"/>
        <end position="342"/>
    </location>
</feature>
<feature type="transmembrane region" description="Helical" evidence="7">
    <location>
        <begin position="9"/>
        <end position="33"/>
    </location>
</feature>
<feature type="domain" description="Major facilitator superfamily (MFS) profile" evidence="8">
    <location>
        <begin position="8"/>
        <end position="444"/>
    </location>
</feature>
<dbReference type="CDD" id="cd17316">
    <property type="entry name" value="MFS_SV2_like"/>
    <property type="match status" value="1"/>
</dbReference>
<evidence type="ECO:0000256" key="4">
    <source>
        <dbReference type="ARBA" id="ARBA00022692"/>
    </source>
</evidence>
<dbReference type="PANTHER" id="PTHR23511:SF34">
    <property type="entry name" value="SYNAPTIC VESICLE GLYCOPROTEIN 2"/>
    <property type="match status" value="1"/>
</dbReference>
<gene>
    <name evidence="9" type="ORF">HGP28_08550</name>
</gene>